<feature type="region of interest" description="Disordered" evidence="5">
    <location>
        <begin position="277"/>
        <end position="385"/>
    </location>
</feature>
<keyword evidence="6" id="KW-0812">Transmembrane</keyword>
<evidence type="ECO:0000256" key="5">
    <source>
        <dbReference type="SAM" id="MobiDB-lite"/>
    </source>
</evidence>
<dbReference type="Proteomes" id="UP000832041">
    <property type="component" value="Chromosome"/>
</dbReference>
<keyword evidence="9" id="KW-1185">Reference proteome</keyword>
<feature type="domain" description="Protein kinase" evidence="7">
    <location>
        <begin position="18"/>
        <end position="271"/>
    </location>
</feature>
<feature type="compositionally biased region" description="Polar residues" evidence="5">
    <location>
        <begin position="363"/>
        <end position="374"/>
    </location>
</feature>
<evidence type="ECO:0000259" key="7">
    <source>
        <dbReference type="PROSITE" id="PS50011"/>
    </source>
</evidence>
<reference evidence="8 9" key="1">
    <citation type="submission" date="2020-04" db="EMBL/GenBank/DDBJ databases">
        <title>Thermobifida alba genome sequencing and assembly.</title>
        <authorList>
            <person name="Luzics S."/>
            <person name="Horvath B."/>
            <person name="Nagy I."/>
            <person name="Toth A."/>
            <person name="Nagy I."/>
            <person name="Kukolya J."/>
        </authorList>
    </citation>
    <scope>NUCLEOTIDE SEQUENCE [LARGE SCALE GENOMIC DNA]</scope>
    <source>
        <strain evidence="8 9">DSM 43795</strain>
    </source>
</reference>
<dbReference type="Gene3D" id="3.30.200.20">
    <property type="entry name" value="Phosphorylase Kinase, domain 1"/>
    <property type="match status" value="1"/>
</dbReference>
<keyword evidence="4" id="KW-0067">ATP-binding</keyword>
<keyword evidence="3 8" id="KW-0418">Kinase</keyword>
<keyword evidence="6" id="KW-1133">Transmembrane helix</keyword>
<keyword evidence="2" id="KW-0547">Nucleotide-binding</keyword>
<feature type="transmembrane region" description="Helical" evidence="6">
    <location>
        <begin position="398"/>
        <end position="420"/>
    </location>
</feature>
<evidence type="ECO:0000256" key="2">
    <source>
        <dbReference type="ARBA" id="ARBA00022741"/>
    </source>
</evidence>
<evidence type="ECO:0000256" key="1">
    <source>
        <dbReference type="ARBA" id="ARBA00022679"/>
    </source>
</evidence>
<evidence type="ECO:0000256" key="4">
    <source>
        <dbReference type="ARBA" id="ARBA00022840"/>
    </source>
</evidence>
<organism evidence="8 9">
    <name type="scientific">Thermobifida alba</name>
    <name type="common">Thermomonospora alba</name>
    <dbReference type="NCBI Taxonomy" id="53522"/>
    <lineage>
        <taxon>Bacteria</taxon>
        <taxon>Bacillati</taxon>
        <taxon>Actinomycetota</taxon>
        <taxon>Actinomycetes</taxon>
        <taxon>Streptosporangiales</taxon>
        <taxon>Nocardiopsidaceae</taxon>
        <taxon>Thermobifida</taxon>
    </lineage>
</organism>
<dbReference type="InterPro" id="IPR011009">
    <property type="entry name" value="Kinase-like_dom_sf"/>
</dbReference>
<dbReference type="Pfam" id="PF00069">
    <property type="entry name" value="Pkinase"/>
    <property type="match status" value="1"/>
</dbReference>
<dbReference type="Gene3D" id="1.10.510.10">
    <property type="entry name" value="Transferase(Phosphotransferase) domain 1"/>
    <property type="match status" value="1"/>
</dbReference>
<protein>
    <submittedName>
        <fullName evidence="8">Protein kinase</fullName>
    </submittedName>
</protein>
<dbReference type="GO" id="GO:0016301">
    <property type="term" value="F:kinase activity"/>
    <property type="evidence" value="ECO:0007669"/>
    <property type="project" value="UniProtKB-KW"/>
</dbReference>
<dbReference type="InterPro" id="IPR000719">
    <property type="entry name" value="Prot_kinase_dom"/>
</dbReference>
<sequence length="422" mass="44756">MPGPESLQPNDPTSFGQYSVIGRLGRGGQGIVYLARDSEGQKYAVKVLNEQWSQDADLRKRFEKEVRAAQKVASFCTAAIHEANLDAEPPYVVSEYVEGPDLQEAVSKEGPRKGAALQRLAISTATALVAIHQAGIVHRDFKPGNVLLGPDGPRVIDFGIARVTDSTATVTNSIVGTPSYMAPEQIAGKNITDKVDVFAWGCVMAFASTGNAPFGADSVPAVVHRVVSAPPDISEVPEQLREIVAECLDKDPDRRPTAKQLLMRLLGHDTVDEASVPTSQAVAEGEQRAVGPTAPSGPQYPVRPPSASGPQTPFPHQLRPGPPAPPHTGPQQSPGYTQPPRPMHNPTMTGGMPPNLTGGLPPTMSQHPPLNAPNQGYRAPLGQSQNQRADDPVLAQGWVLPAVIVTIIVLLLILLLTAIAQG</sequence>
<proteinExistence type="predicted"/>
<accession>A0ABY4L223</accession>
<dbReference type="PROSITE" id="PS50011">
    <property type="entry name" value="PROTEIN_KINASE_DOM"/>
    <property type="match status" value="1"/>
</dbReference>
<dbReference type="PANTHER" id="PTHR43289:SF34">
    <property type="entry name" value="SERINE_THREONINE-PROTEIN KINASE YBDM-RELATED"/>
    <property type="match status" value="1"/>
</dbReference>
<dbReference type="PROSITE" id="PS00108">
    <property type="entry name" value="PROTEIN_KINASE_ST"/>
    <property type="match status" value="1"/>
</dbReference>
<keyword evidence="1" id="KW-0808">Transferase</keyword>
<dbReference type="RefSeq" id="WP_248590212.1">
    <property type="nucleotide sequence ID" value="NZ_BAABEB010000004.1"/>
</dbReference>
<dbReference type="CDD" id="cd14014">
    <property type="entry name" value="STKc_PknB_like"/>
    <property type="match status" value="1"/>
</dbReference>
<evidence type="ECO:0000256" key="6">
    <source>
        <dbReference type="SAM" id="Phobius"/>
    </source>
</evidence>
<keyword evidence="6" id="KW-0472">Membrane</keyword>
<name>A0ABY4L223_THEAE</name>
<evidence type="ECO:0000313" key="9">
    <source>
        <dbReference type="Proteomes" id="UP000832041"/>
    </source>
</evidence>
<evidence type="ECO:0000313" key="8">
    <source>
        <dbReference type="EMBL" id="UPT21721.1"/>
    </source>
</evidence>
<dbReference type="EMBL" id="CP051627">
    <property type="protein sequence ID" value="UPT21721.1"/>
    <property type="molecule type" value="Genomic_DNA"/>
</dbReference>
<dbReference type="InterPro" id="IPR008271">
    <property type="entry name" value="Ser/Thr_kinase_AS"/>
</dbReference>
<gene>
    <name evidence="8" type="ORF">FOF52_12815</name>
</gene>
<dbReference type="PANTHER" id="PTHR43289">
    <property type="entry name" value="MITOGEN-ACTIVATED PROTEIN KINASE KINASE KINASE 20-RELATED"/>
    <property type="match status" value="1"/>
</dbReference>
<evidence type="ECO:0000256" key="3">
    <source>
        <dbReference type="ARBA" id="ARBA00022777"/>
    </source>
</evidence>
<dbReference type="SUPFAM" id="SSF56112">
    <property type="entry name" value="Protein kinase-like (PK-like)"/>
    <property type="match status" value="1"/>
</dbReference>